<dbReference type="WBParaSite" id="JU765_v2.g7262.t1">
    <property type="protein sequence ID" value="JU765_v2.g7262.t1"/>
    <property type="gene ID" value="JU765_v2.g7262"/>
</dbReference>
<accession>A0AC34RJN1</accession>
<sequence>MLFMLMYLSIYFSGPKSNMIHFNRLFTTATGLLLLAAYFNGASADDIDFKNKAGSKLCVGKICDDSTAFYYYECCGNMFDQCCFKLQTWVLIVLIVVGCFFVLSLVGGFLRCIFCSNR</sequence>
<evidence type="ECO:0000313" key="1">
    <source>
        <dbReference type="Proteomes" id="UP000887576"/>
    </source>
</evidence>
<organism evidence="1 2">
    <name type="scientific">Panagrolaimus sp. JU765</name>
    <dbReference type="NCBI Taxonomy" id="591449"/>
    <lineage>
        <taxon>Eukaryota</taxon>
        <taxon>Metazoa</taxon>
        <taxon>Ecdysozoa</taxon>
        <taxon>Nematoda</taxon>
        <taxon>Chromadorea</taxon>
        <taxon>Rhabditida</taxon>
        <taxon>Tylenchina</taxon>
        <taxon>Panagrolaimomorpha</taxon>
        <taxon>Panagrolaimoidea</taxon>
        <taxon>Panagrolaimidae</taxon>
        <taxon>Panagrolaimus</taxon>
    </lineage>
</organism>
<proteinExistence type="predicted"/>
<protein>
    <submittedName>
        <fullName evidence="2">Uncharacterized protein</fullName>
    </submittedName>
</protein>
<reference evidence="2" key="1">
    <citation type="submission" date="2022-11" db="UniProtKB">
        <authorList>
            <consortium name="WormBaseParasite"/>
        </authorList>
    </citation>
    <scope>IDENTIFICATION</scope>
</reference>
<evidence type="ECO:0000313" key="2">
    <source>
        <dbReference type="WBParaSite" id="JU765_v2.g7262.t1"/>
    </source>
</evidence>
<dbReference type="Proteomes" id="UP000887576">
    <property type="component" value="Unplaced"/>
</dbReference>
<name>A0AC34RJN1_9BILA</name>